<dbReference type="Proteomes" id="UP000442469">
    <property type="component" value="Unassembled WGS sequence"/>
</dbReference>
<evidence type="ECO:0000313" key="3">
    <source>
        <dbReference type="EMBL" id="MUG22428.1"/>
    </source>
</evidence>
<evidence type="ECO:0000313" key="4">
    <source>
        <dbReference type="Proteomes" id="UP000442469"/>
    </source>
</evidence>
<proteinExistence type="inferred from homology"/>
<accession>A0A6N8EVW9</accession>
<dbReference type="EMBL" id="WNZZ01000004">
    <property type="protein sequence ID" value="MUG22428.1"/>
    <property type="molecule type" value="Genomic_DNA"/>
</dbReference>
<keyword evidence="2" id="KW-0175">Coiled coil</keyword>
<comment type="caution">
    <text evidence="3">The sequence shown here is derived from an EMBL/GenBank/DDBJ whole genome shotgun (WGS) entry which is preliminary data.</text>
</comment>
<dbReference type="Pfam" id="PF04012">
    <property type="entry name" value="PspA_IM30"/>
    <property type="match status" value="1"/>
</dbReference>
<feature type="coiled-coil region" evidence="2">
    <location>
        <begin position="115"/>
        <end position="185"/>
    </location>
</feature>
<comment type="similarity">
    <text evidence="1">Belongs to the PspA/Vipp/IM30 family.</text>
</comment>
<dbReference type="PANTHER" id="PTHR31088">
    <property type="entry name" value="MEMBRANE-ASSOCIATED PROTEIN VIPP1, CHLOROPLASTIC"/>
    <property type="match status" value="1"/>
</dbReference>
<dbReference type="RefSeq" id="WP_155619753.1">
    <property type="nucleotide sequence ID" value="NZ_WNZZ01000004.1"/>
</dbReference>
<evidence type="ECO:0000256" key="2">
    <source>
        <dbReference type="SAM" id="Coils"/>
    </source>
</evidence>
<protein>
    <submittedName>
        <fullName evidence="3">PspA/IM30 family protein</fullName>
    </submittedName>
</protein>
<reference evidence="3 4" key="1">
    <citation type="submission" date="2019-11" db="EMBL/GenBank/DDBJ databases">
        <title>Draft genome sequences of five Paenibacillus species of dairy origin.</title>
        <authorList>
            <person name="Olajide A.M."/>
            <person name="Chen S."/>
            <person name="Lapointe G."/>
        </authorList>
    </citation>
    <scope>NUCLEOTIDE SEQUENCE [LARGE SCALE GENOMIC DNA]</scope>
    <source>
        <strain evidence="3 4">3CT49</strain>
    </source>
</reference>
<name>A0A6N8EVW9_PAEMA</name>
<dbReference type="PANTHER" id="PTHR31088:SF6">
    <property type="entry name" value="PHAGE SHOCK PROTEIN A"/>
    <property type="match status" value="1"/>
</dbReference>
<dbReference type="AlphaFoldDB" id="A0A6N8EVW9"/>
<gene>
    <name evidence="3" type="ORF">GNQ08_08375</name>
</gene>
<sequence>MGILARFRDVMRANIGSLLERAEDPEKTIDEYMRQMNRDLGQVKAETASVQAEESRAKRALDECGAEVRKLQRYAEKAAESGDEERALGFLEQKAKQAERLGELQAAYEQSAANAAQMKQMQDKLASDLSELEARRAALKAKLAEAGRLQQTHAGASAGGVEAAFRAAEEQADRALNEAQALAELRAGARKDDLDELIAQLEKGKDDNAGD</sequence>
<organism evidence="3 4">
    <name type="scientific">Paenibacillus macerans</name>
    <name type="common">Bacillus macerans</name>
    <dbReference type="NCBI Taxonomy" id="44252"/>
    <lineage>
        <taxon>Bacteria</taxon>
        <taxon>Bacillati</taxon>
        <taxon>Bacillota</taxon>
        <taxon>Bacilli</taxon>
        <taxon>Bacillales</taxon>
        <taxon>Paenibacillaceae</taxon>
        <taxon>Paenibacillus</taxon>
    </lineage>
</organism>
<dbReference type="InterPro" id="IPR007157">
    <property type="entry name" value="PspA_VIPP1"/>
</dbReference>
<evidence type="ECO:0000256" key="1">
    <source>
        <dbReference type="ARBA" id="ARBA00043985"/>
    </source>
</evidence>